<evidence type="ECO:0000256" key="4">
    <source>
        <dbReference type="ARBA" id="ARBA00022801"/>
    </source>
</evidence>
<comment type="subcellular location">
    <subcellularLocation>
        <location evidence="1">Nucleus</location>
    </subcellularLocation>
</comment>
<keyword evidence="3" id="KW-0819">tRNA processing</keyword>
<proteinExistence type="inferred from homology"/>
<dbReference type="Gene3D" id="3.20.20.140">
    <property type="entry name" value="Metal-dependent hydrolases"/>
    <property type="match status" value="1"/>
</dbReference>
<accession>A0AAP0CPB2</accession>
<evidence type="ECO:0000256" key="5">
    <source>
        <dbReference type="ARBA" id="ARBA00023242"/>
    </source>
</evidence>
<dbReference type="GO" id="GO:0005655">
    <property type="term" value="C:nucleolar ribonuclease P complex"/>
    <property type="evidence" value="ECO:0007669"/>
    <property type="project" value="TreeGrafter"/>
</dbReference>
<dbReference type="Pfam" id="PF01876">
    <property type="entry name" value="RNase_P_p30"/>
    <property type="match status" value="1"/>
</dbReference>
<evidence type="ECO:0000256" key="2">
    <source>
        <dbReference type="ARBA" id="ARBA00007331"/>
    </source>
</evidence>
<dbReference type="PANTHER" id="PTHR13031:SF0">
    <property type="entry name" value="RIBONUCLEASE P PROTEIN SUBUNIT P30"/>
    <property type="match status" value="1"/>
</dbReference>
<keyword evidence="7" id="KW-1185">Reference proteome</keyword>
<comment type="caution">
    <text evidence="6">The sequence shown here is derived from an EMBL/GenBank/DDBJ whole genome shotgun (WGS) entry which is preliminary data.</text>
</comment>
<comment type="similarity">
    <text evidence="2">Belongs to the eukaryotic/archaeal RNase P protein component 3 family.</text>
</comment>
<name>A0AAP0CPB2_9ASTR</name>
<dbReference type="FunFam" id="3.20.20.140:FF:000044">
    <property type="entry name" value="Polymerase/histidinol phosphatase-like protein"/>
    <property type="match status" value="1"/>
</dbReference>
<evidence type="ECO:0000256" key="1">
    <source>
        <dbReference type="ARBA" id="ARBA00004123"/>
    </source>
</evidence>
<evidence type="ECO:0000313" key="6">
    <source>
        <dbReference type="EMBL" id="KAK9057652.1"/>
    </source>
</evidence>
<sequence>MGFFDLNIPFTESTKRNSTAEKSTRLKLAVKAMELGYTGVAYNRTITGVMSEVDRCSISLFPLSSVLKLSPSISTSVNLHRRLLNVPTTASFRQYTRLTVVVDSPAQGSSLNSGNPVLKTYDIVAVRPLKQESFDQACKNYQVDIIAIDFSENRFRLKQPLIKAAIERGVYFEIAYSGLLIDAQLRRQMISNTKLLVEWTRGRNIIFTSSAASVTEFRGPYDVANLACLLGLSMERAKASVSKTCRSLLENSLRKKKFYKEAIRVELISSTEEGFDDWLKWDPISSGEGDLQLDDMAKSFAGSNKELKTLKAIDFASVMNDLSSHGLQITNMVAETKLDSKLHDLHEKEHLLKSGNCKILPANENVETLARVEAGGICAMIIGEPETEMDFKLHDPHENDDLSKSANYDIQINKQTYPSNENLETLDRVEADETCAMIIEEPAQQNLLLKVNEDIHEDNVIDEGIHEDNFVDEGIHEDKVIDEDIHEDNVIDEKEFENISSDVPNPENVISFDENSSSKLQFEEANNLSPIASIFPPMTASNEAALLTDRMLPFSDACLPEEVLEEHKSNTKDVAFTPVRSSSAFSGVSADEDILKEHTDIMVENLSTAPSVALASLRSHDELQNNHCSSAVHEPLEDVSMEVIVEVKGDSHVNHFSAQEPSSERVRRKPRSSGRVISFPFKRLLKPSHFKKALKSKRKSTIL</sequence>
<gene>
    <name evidence="6" type="ORF">SSX86_022488</name>
</gene>
<dbReference type="GO" id="GO:0003723">
    <property type="term" value="F:RNA binding"/>
    <property type="evidence" value="ECO:0007669"/>
    <property type="project" value="TreeGrafter"/>
</dbReference>
<organism evidence="6 7">
    <name type="scientific">Deinandra increscens subsp. villosa</name>
    <dbReference type="NCBI Taxonomy" id="3103831"/>
    <lineage>
        <taxon>Eukaryota</taxon>
        <taxon>Viridiplantae</taxon>
        <taxon>Streptophyta</taxon>
        <taxon>Embryophyta</taxon>
        <taxon>Tracheophyta</taxon>
        <taxon>Spermatophyta</taxon>
        <taxon>Magnoliopsida</taxon>
        <taxon>eudicotyledons</taxon>
        <taxon>Gunneridae</taxon>
        <taxon>Pentapetalae</taxon>
        <taxon>asterids</taxon>
        <taxon>campanulids</taxon>
        <taxon>Asterales</taxon>
        <taxon>Asteraceae</taxon>
        <taxon>Asteroideae</taxon>
        <taxon>Heliantheae alliance</taxon>
        <taxon>Madieae</taxon>
        <taxon>Madiinae</taxon>
        <taxon>Deinandra</taxon>
    </lineage>
</organism>
<dbReference type="SUPFAM" id="SSF89550">
    <property type="entry name" value="PHP domain-like"/>
    <property type="match status" value="1"/>
</dbReference>
<keyword evidence="5" id="KW-0539">Nucleus</keyword>
<dbReference type="GO" id="GO:0016787">
    <property type="term" value="F:hydrolase activity"/>
    <property type="evidence" value="ECO:0007669"/>
    <property type="project" value="UniProtKB-KW"/>
</dbReference>
<evidence type="ECO:0000256" key="3">
    <source>
        <dbReference type="ARBA" id="ARBA00022694"/>
    </source>
</evidence>
<keyword evidence="4" id="KW-0378">Hydrolase</keyword>
<dbReference type="Proteomes" id="UP001408789">
    <property type="component" value="Unassembled WGS sequence"/>
</dbReference>
<dbReference type="EMBL" id="JBCNJP010000023">
    <property type="protein sequence ID" value="KAK9057652.1"/>
    <property type="molecule type" value="Genomic_DNA"/>
</dbReference>
<protein>
    <submittedName>
        <fullName evidence="6">Uncharacterized protein</fullName>
    </submittedName>
</protein>
<dbReference type="InterPro" id="IPR002738">
    <property type="entry name" value="RNase_P_p30"/>
</dbReference>
<dbReference type="GO" id="GO:0008033">
    <property type="term" value="P:tRNA processing"/>
    <property type="evidence" value="ECO:0007669"/>
    <property type="project" value="UniProtKB-KW"/>
</dbReference>
<evidence type="ECO:0000313" key="7">
    <source>
        <dbReference type="Proteomes" id="UP001408789"/>
    </source>
</evidence>
<reference evidence="6 7" key="1">
    <citation type="submission" date="2024-04" db="EMBL/GenBank/DDBJ databases">
        <title>The reference genome of an endangered Asteraceae, Deinandra increscens subsp. villosa, native to the Central Coast of California.</title>
        <authorList>
            <person name="Guilliams M."/>
            <person name="Hasenstab-Lehman K."/>
            <person name="Meyer R."/>
            <person name="Mcevoy S."/>
        </authorList>
    </citation>
    <scope>NUCLEOTIDE SEQUENCE [LARGE SCALE GENOMIC DNA]</scope>
    <source>
        <tissue evidence="6">Leaf</tissue>
    </source>
</reference>
<dbReference type="AlphaFoldDB" id="A0AAP0CPB2"/>
<dbReference type="InterPro" id="IPR016195">
    <property type="entry name" value="Pol/histidinol_Pase-like"/>
</dbReference>
<dbReference type="PANTHER" id="PTHR13031">
    <property type="entry name" value="RIBONUCLEASE P SUBUNIT P30"/>
    <property type="match status" value="1"/>
</dbReference>